<keyword evidence="1" id="KW-0472">Membrane</keyword>
<accession>A0A1F7GL18</accession>
<dbReference type="AlphaFoldDB" id="A0A1F7GL18"/>
<organism evidence="2 3">
    <name type="scientific">Candidatus Roizmanbacteria bacterium RIFCSPHIGHO2_01_FULL_39_24</name>
    <dbReference type="NCBI Taxonomy" id="1802032"/>
    <lineage>
        <taxon>Bacteria</taxon>
        <taxon>Candidatus Roizmaniibacteriota</taxon>
    </lineage>
</organism>
<keyword evidence="1" id="KW-1133">Transmembrane helix</keyword>
<protein>
    <submittedName>
        <fullName evidence="2">Uncharacterized protein</fullName>
    </submittedName>
</protein>
<proteinExistence type="predicted"/>
<evidence type="ECO:0000313" key="3">
    <source>
        <dbReference type="Proteomes" id="UP000176850"/>
    </source>
</evidence>
<dbReference type="EMBL" id="MFZH01000007">
    <property type="protein sequence ID" value="OGK19643.1"/>
    <property type="molecule type" value="Genomic_DNA"/>
</dbReference>
<dbReference type="Proteomes" id="UP000176850">
    <property type="component" value="Unassembled WGS sequence"/>
</dbReference>
<evidence type="ECO:0000313" key="2">
    <source>
        <dbReference type="EMBL" id="OGK19643.1"/>
    </source>
</evidence>
<evidence type="ECO:0000256" key="1">
    <source>
        <dbReference type="SAM" id="Phobius"/>
    </source>
</evidence>
<name>A0A1F7GL18_9BACT</name>
<reference evidence="2 3" key="1">
    <citation type="journal article" date="2016" name="Nat. Commun.">
        <title>Thousands of microbial genomes shed light on interconnected biogeochemical processes in an aquifer system.</title>
        <authorList>
            <person name="Anantharaman K."/>
            <person name="Brown C.T."/>
            <person name="Hug L.A."/>
            <person name="Sharon I."/>
            <person name="Castelle C.J."/>
            <person name="Probst A.J."/>
            <person name="Thomas B.C."/>
            <person name="Singh A."/>
            <person name="Wilkins M.J."/>
            <person name="Karaoz U."/>
            <person name="Brodie E.L."/>
            <person name="Williams K.H."/>
            <person name="Hubbard S.S."/>
            <person name="Banfield J.F."/>
        </authorList>
    </citation>
    <scope>NUCLEOTIDE SEQUENCE [LARGE SCALE GENOMIC DNA]</scope>
</reference>
<gene>
    <name evidence="2" type="ORF">A2799_01270</name>
</gene>
<comment type="caution">
    <text evidence="2">The sequence shown here is derived from an EMBL/GenBank/DDBJ whole genome shotgun (WGS) entry which is preliminary data.</text>
</comment>
<keyword evidence="1" id="KW-0812">Transmembrane</keyword>
<sequence>MIDTSQILIVSAVTVMTVILTIVGIQLIFVLKEFSMLVKRANRITDELEKIGMNVGHGAGEIVGFISGIKNFVGIVDILAKRKEKKNDKK</sequence>
<feature type="transmembrane region" description="Helical" evidence="1">
    <location>
        <begin position="7"/>
        <end position="31"/>
    </location>
</feature>
<feature type="transmembrane region" description="Helical" evidence="1">
    <location>
        <begin position="62"/>
        <end position="80"/>
    </location>
</feature>